<keyword evidence="4 8" id="KW-0812">Transmembrane</keyword>
<evidence type="ECO:0000256" key="1">
    <source>
        <dbReference type="ARBA" id="ARBA00004141"/>
    </source>
</evidence>
<proteinExistence type="inferred from homology"/>
<feature type="compositionally biased region" description="Polar residues" evidence="10">
    <location>
        <begin position="345"/>
        <end position="360"/>
    </location>
</feature>
<dbReference type="RefSeq" id="XP_022152346.1">
    <property type="nucleotide sequence ID" value="XM_022296654.1"/>
</dbReference>
<dbReference type="OrthoDB" id="10266426at2759"/>
<evidence type="ECO:0000256" key="11">
    <source>
        <dbReference type="SAM" id="Phobius"/>
    </source>
</evidence>
<evidence type="ECO:0000313" key="13">
    <source>
        <dbReference type="RefSeq" id="XP_022152346.1"/>
    </source>
</evidence>
<evidence type="ECO:0000256" key="9">
    <source>
        <dbReference type="RuleBase" id="RU000488"/>
    </source>
</evidence>
<feature type="repeat" description="Solcar" evidence="8">
    <location>
        <begin position="116"/>
        <end position="204"/>
    </location>
</feature>
<gene>
    <name evidence="13" type="primary">LOC111020087</name>
</gene>
<dbReference type="GO" id="GO:0016020">
    <property type="term" value="C:membrane"/>
    <property type="evidence" value="ECO:0007669"/>
    <property type="project" value="UniProtKB-SubCell"/>
</dbReference>
<dbReference type="InterPro" id="IPR018108">
    <property type="entry name" value="MCP_transmembrane"/>
</dbReference>
<dbReference type="Pfam" id="PF00153">
    <property type="entry name" value="Mito_carr"/>
    <property type="match status" value="3"/>
</dbReference>
<comment type="subcellular location">
    <subcellularLocation>
        <location evidence="1">Membrane</location>
        <topology evidence="1">Multi-pass membrane protein</topology>
    </subcellularLocation>
</comment>
<feature type="region of interest" description="Disordered" evidence="10">
    <location>
        <begin position="319"/>
        <end position="372"/>
    </location>
</feature>
<feature type="repeat" description="Solcar" evidence="8">
    <location>
        <begin position="216"/>
        <end position="306"/>
    </location>
</feature>
<dbReference type="InterPro" id="IPR044712">
    <property type="entry name" value="SLC25A32-like"/>
</dbReference>
<dbReference type="InterPro" id="IPR002067">
    <property type="entry name" value="MCP"/>
</dbReference>
<dbReference type="Proteomes" id="UP000504603">
    <property type="component" value="Unplaced"/>
</dbReference>
<evidence type="ECO:0000256" key="2">
    <source>
        <dbReference type="ARBA" id="ARBA00006375"/>
    </source>
</evidence>
<dbReference type="GO" id="GO:0015215">
    <property type="term" value="F:nucleotide transmembrane transporter activity"/>
    <property type="evidence" value="ECO:0007669"/>
    <property type="project" value="UniProtKB-ARBA"/>
</dbReference>
<sequence length="372" mass="39836">MSGGGSGSGSGASPSTRDLICHAGAGAAAGAIAATFVCPLDVIKTRLQVHGLPSGQRGGSIIITSLQDIMRSEGFRGMYRGLSPTIVALLPNWAVYFTVYEHLKGLLHSDGDNGQLSFGANMVAAAGAGACTAIATNPLWVVKTRLQTQGMRPGVVPYTGMVSAFTRIIQEEGIRGLYSGIVPSLAGISHVAIQFPAYEKLKSYMAKRNNTTIEKLSPVHLAIASSLSKITASVTTYPHEVVRSRLQEQGQARNVAVQYSGVMDCIKKVFQKEGFAGFYRGCTTNLLRTTPSAVITFTSYEMIHRFMLQVILPGEEKYSETRTNSDGHVKAQKASGGNLKEDSDSNIQQSQPQPSKQTRTPLGKKEQLASRH</sequence>
<dbReference type="SUPFAM" id="SSF103506">
    <property type="entry name" value="Mitochondrial carrier"/>
    <property type="match status" value="1"/>
</dbReference>
<name>A0A6J1DHF7_MOMCH</name>
<evidence type="ECO:0000256" key="7">
    <source>
        <dbReference type="ARBA" id="ARBA00023136"/>
    </source>
</evidence>
<evidence type="ECO:0000256" key="10">
    <source>
        <dbReference type="SAM" id="MobiDB-lite"/>
    </source>
</evidence>
<organism evidence="12 13">
    <name type="scientific">Momordica charantia</name>
    <name type="common">Bitter gourd</name>
    <name type="synonym">Balsam pear</name>
    <dbReference type="NCBI Taxonomy" id="3673"/>
    <lineage>
        <taxon>Eukaryota</taxon>
        <taxon>Viridiplantae</taxon>
        <taxon>Streptophyta</taxon>
        <taxon>Embryophyta</taxon>
        <taxon>Tracheophyta</taxon>
        <taxon>Spermatophyta</taxon>
        <taxon>Magnoliopsida</taxon>
        <taxon>eudicotyledons</taxon>
        <taxon>Gunneridae</taxon>
        <taxon>Pentapetalae</taxon>
        <taxon>rosids</taxon>
        <taxon>fabids</taxon>
        <taxon>Cucurbitales</taxon>
        <taxon>Cucurbitaceae</taxon>
        <taxon>Momordiceae</taxon>
        <taxon>Momordica</taxon>
    </lineage>
</organism>
<evidence type="ECO:0000256" key="5">
    <source>
        <dbReference type="ARBA" id="ARBA00022737"/>
    </source>
</evidence>
<dbReference type="AlphaFoldDB" id="A0A6J1DHF7"/>
<reference evidence="13" key="1">
    <citation type="submission" date="2025-08" db="UniProtKB">
        <authorList>
            <consortium name="RefSeq"/>
        </authorList>
    </citation>
    <scope>IDENTIFICATION</scope>
    <source>
        <strain evidence="13">OHB3-1</strain>
    </source>
</reference>
<feature type="compositionally biased region" description="Basic and acidic residues" evidence="10">
    <location>
        <begin position="319"/>
        <end position="329"/>
    </location>
</feature>
<evidence type="ECO:0000256" key="3">
    <source>
        <dbReference type="ARBA" id="ARBA00022448"/>
    </source>
</evidence>
<feature type="transmembrane region" description="Helical" evidence="11">
    <location>
        <begin position="79"/>
        <end position="99"/>
    </location>
</feature>
<dbReference type="GeneID" id="111020087"/>
<evidence type="ECO:0000256" key="4">
    <source>
        <dbReference type="ARBA" id="ARBA00022692"/>
    </source>
</evidence>
<protein>
    <submittedName>
        <fullName evidence="13">Nicotinamide adenine dinucleotide transporter 1, chloroplastic</fullName>
    </submittedName>
</protein>
<dbReference type="Gene3D" id="1.50.40.10">
    <property type="entry name" value="Mitochondrial carrier domain"/>
    <property type="match status" value="2"/>
</dbReference>
<keyword evidence="6 11" id="KW-1133">Transmembrane helix</keyword>
<evidence type="ECO:0000256" key="8">
    <source>
        <dbReference type="PROSITE-ProRule" id="PRU00282"/>
    </source>
</evidence>
<dbReference type="PRINTS" id="PR00926">
    <property type="entry name" value="MITOCARRIER"/>
</dbReference>
<keyword evidence="12" id="KW-1185">Reference proteome</keyword>
<comment type="similarity">
    <text evidence="2 9">Belongs to the mitochondrial carrier (TC 2.A.29) family.</text>
</comment>
<dbReference type="PANTHER" id="PTHR45683">
    <property type="entry name" value="MITOCHONDRIAL NICOTINAMIDE ADENINE DINUCLEOTIDE TRANSPORTER 1-RELATED-RELATED"/>
    <property type="match status" value="1"/>
</dbReference>
<evidence type="ECO:0000256" key="6">
    <source>
        <dbReference type="ARBA" id="ARBA00022989"/>
    </source>
</evidence>
<accession>A0A6J1DHF7</accession>
<evidence type="ECO:0000313" key="12">
    <source>
        <dbReference type="Proteomes" id="UP000504603"/>
    </source>
</evidence>
<dbReference type="InterPro" id="IPR023395">
    <property type="entry name" value="MCP_dom_sf"/>
</dbReference>
<feature type="compositionally biased region" description="Basic and acidic residues" evidence="10">
    <location>
        <begin position="363"/>
        <end position="372"/>
    </location>
</feature>
<feature type="transmembrane region" description="Helical" evidence="11">
    <location>
        <begin position="119"/>
        <end position="142"/>
    </location>
</feature>
<keyword evidence="5" id="KW-0677">Repeat</keyword>
<dbReference type="PROSITE" id="PS50920">
    <property type="entry name" value="SOLCAR"/>
    <property type="match status" value="3"/>
</dbReference>
<feature type="repeat" description="Solcar" evidence="8">
    <location>
        <begin position="17"/>
        <end position="106"/>
    </location>
</feature>
<dbReference type="KEGG" id="mcha:111020087"/>
<dbReference type="FunFam" id="1.50.40.10:FF:000075">
    <property type="entry name" value="Nicotinamide adenine dinucleotide transporter 2, mitochondrial"/>
    <property type="match status" value="1"/>
</dbReference>
<keyword evidence="3 9" id="KW-0813">Transport</keyword>
<keyword evidence="7 8" id="KW-0472">Membrane</keyword>